<comment type="similarity">
    <text evidence="2">Belongs to the GSP F family.</text>
</comment>
<feature type="transmembrane region" description="Helical" evidence="8">
    <location>
        <begin position="274"/>
        <end position="295"/>
    </location>
</feature>
<protein>
    <recommendedName>
        <fullName evidence="9">Type II secretion system protein GspF domain-containing protein</fullName>
    </recommendedName>
</protein>
<accession>A0A1F4VLV7</accession>
<feature type="domain" description="Type II secretion system protein GspF" evidence="9">
    <location>
        <begin position="270"/>
        <end position="392"/>
    </location>
</feature>
<gene>
    <name evidence="10" type="ORF">A3H26_00675</name>
</gene>
<dbReference type="Pfam" id="PF00482">
    <property type="entry name" value="T2SSF"/>
    <property type="match status" value="2"/>
</dbReference>
<comment type="caution">
    <text evidence="10">The sequence shown here is derived from an EMBL/GenBank/DDBJ whole genome shotgun (WGS) entry which is preliminary data.</text>
</comment>
<keyword evidence="3" id="KW-1003">Cell membrane</keyword>
<dbReference type="Gene3D" id="1.20.81.30">
    <property type="entry name" value="Type II secretion system (T2SS), domain F"/>
    <property type="match status" value="2"/>
</dbReference>
<keyword evidence="6 8" id="KW-1133">Transmembrane helix</keyword>
<evidence type="ECO:0000256" key="8">
    <source>
        <dbReference type="SAM" id="Phobius"/>
    </source>
</evidence>
<feature type="domain" description="Type II secretion system protein GspF" evidence="9">
    <location>
        <begin position="67"/>
        <end position="190"/>
    </location>
</feature>
<evidence type="ECO:0000256" key="5">
    <source>
        <dbReference type="ARBA" id="ARBA00022692"/>
    </source>
</evidence>
<dbReference type="Proteomes" id="UP000177763">
    <property type="component" value="Unassembled WGS sequence"/>
</dbReference>
<sequence>MSVYNYLAKDSLGKSKSGIVDAQSESSAVTLLRNQGLFIVSLTEKKNSIFDSLLSFKGVPPNEVVTFTRQFSTMISAGLPIAKALNVLAEQTPNGNMRTVIYSCLRDIEGGVPLSTAFGRFPKVFSTTYQALARAGEASGKLDTILKRLADTMESQRELQSKFKGALIYPAIVLVTMVGVFAMMMIFVIPKLATMYKSLNVELPSSTKVMIGMSNFMATRYYVIIIVGIGIALGFKAFKNTPFGSAFISKVLFALPIFGKISKQKELSDFTRTLSLLISSAIPIVEALTIVSKVITNHTYRVAAVEAASFVEKGNSLSDYLRSNRVFPPLLAQMASVGEETGQLDSVLNQVADFFAGETDHAVKGLSAALEPLILIVLGGMVGLLIVSFITPIYKITSSI</sequence>
<dbReference type="InterPro" id="IPR003004">
    <property type="entry name" value="GspF/PilC"/>
</dbReference>
<dbReference type="GO" id="GO:0005886">
    <property type="term" value="C:plasma membrane"/>
    <property type="evidence" value="ECO:0007669"/>
    <property type="project" value="UniProtKB-SubCell"/>
</dbReference>
<dbReference type="EMBL" id="MEVN01000005">
    <property type="protein sequence ID" value="OGC57783.1"/>
    <property type="molecule type" value="Genomic_DNA"/>
</dbReference>
<dbReference type="STRING" id="1802630.A3H26_00675"/>
<feature type="transmembrane region" description="Helical" evidence="8">
    <location>
        <begin position="244"/>
        <end position="262"/>
    </location>
</feature>
<dbReference type="PANTHER" id="PTHR30012">
    <property type="entry name" value="GENERAL SECRETION PATHWAY PROTEIN"/>
    <property type="match status" value="1"/>
</dbReference>
<evidence type="ECO:0000256" key="6">
    <source>
        <dbReference type="ARBA" id="ARBA00022989"/>
    </source>
</evidence>
<evidence type="ECO:0000256" key="3">
    <source>
        <dbReference type="ARBA" id="ARBA00022475"/>
    </source>
</evidence>
<feature type="transmembrane region" description="Helical" evidence="8">
    <location>
        <begin position="221"/>
        <end position="238"/>
    </location>
</feature>
<name>A0A1F4VLV7_UNCKA</name>
<feature type="transmembrane region" description="Helical" evidence="8">
    <location>
        <begin position="167"/>
        <end position="189"/>
    </location>
</feature>
<proteinExistence type="inferred from homology"/>
<keyword evidence="5 8" id="KW-0812">Transmembrane</keyword>
<keyword evidence="4" id="KW-0997">Cell inner membrane</keyword>
<evidence type="ECO:0000259" key="9">
    <source>
        <dbReference type="Pfam" id="PF00482"/>
    </source>
</evidence>
<keyword evidence="7 8" id="KW-0472">Membrane</keyword>
<dbReference type="InterPro" id="IPR018076">
    <property type="entry name" value="T2SS_GspF_dom"/>
</dbReference>
<evidence type="ECO:0000313" key="10">
    <source>
        <dbReference type="EMBL" id="OGC57783.1"/>
    </source>
</evidence>
<evidence type="ECO:0000313" key="11">
    <source>
        <dbReference type="Proteomes" id="UP000177763"/>
    </source>
</evidence>
<comment type="subcellular location">
    <subcellularLocation>
        <location evidence="1">Cell inner membrane</location>
        <topology evidence="1">Multi-pass membrane protein</topology>
    </subcellularLocation>
</comment>
<dbReference type="FunFam" id="1.20.81.30:FF:000001">
    <property type="entry name" value="Type II secretion system protein F"/>
    <property type="match status" value="2"/>
</dbReference>
<evidence type="ECO:0000256" key="1">
    <source>
        <dbReference type="ARBA" id="ARBA00004429"/>
    </source>
</evidence>
<evidence type="ECO:0000256" key="4">
    <source>
        <dbReference type="ARBA" id="ARBA00022519"/>
    </source>
</evidence>
<dbReference type="PRINTS" id="PR00812">
    <property type="entry name" value="BCTERIALGSPF"/>
</dbReference>
<organism evidence="10 11">
    <name type="scientific">candidate division WWE3 bacterium RIFCSPLOWO2_12_FULL_36_10</name>
    <dbReference type="NCBI Taxonomy" id="1802630"/>
    <lineage>
        <taxon>Bacteria</taxon>
        <taxon>Katanobacteria</taxon>
    </lineage>
</organism>
<feature type="transmembrane region" description="Helical" evidence="8">
    <location>
        <begin position="373"/>
        <end position="394"/>
    </location>
</feature>
<evidence type="ECO:0000256" key="2">
    <source>
        <dbReference type="ARBA" id="ARBA00005745"/>
    </source>
</evidence>
<evidence type="ECO:0000256" key="7">
    <source>
        <dbReference type="ARBA" id="ARBA00023136"/>
    </source>
</evidence>
<dbReference type="PANTHER" id="PTHR30012:SF0">
    <property type="entry name" value="TYPE II SECRETION SYSTEM PROTEIN F-RELATED"/>
    <property type="match status" value="1"/>
</dbReference>
<dbReference type="InterPro" id="IPR042094">
    <property type="entry name" value="T2SS_GspF_sf"/>
</dbReference>
<reference evidence="10 11" key="1">
    <citation type="journal article" date="2016" name="Nat. Commun.">
        <title>Thousands of microbial genomes shed light on interconnected biogeochemical processes in an aquifer system.</title>
        <authorList>
            <person name="Anantharaman K."/>
            <person name="Brown C.T."/>
            <person name="Hug L.A."/>
            <person name="Sharon I."/>
            <person name="Castelle C.J."/>
            <person name="Probst A.J."/>
            <person name="Thomas B.C."/>
            <person name="Singh A."/>
            <person name="Wilkins M.J."/>
            <person name="Karaoz U."/>
            <person name="Brodie E.L."/>
            <person name="Williams K.H."/>
            <person name="Hubbard S.S."/>
            <person name="Banfield J.F."/>
        </authorList>
    </citation>
    <scope>NUCLEOTIDE SEQUENCE [LARGE SCALE GENOMIC DNA]</scope>
</reference>
<dbReference type="AlphaFoldDB" id="A0A1F4VLV7"/>